<reference evidence="1" key="1">
    <citation type="submission" date="2014-11" db="EMBL/GenBank/DDBJ databases">
        <authorList>
            <person name="Amaro Gonzalez C."/>
        </authorList>
    </citation>
    <scope>NUCLEOTIDE SEQUENCE</scope>
</reference>
<reference evidence="1" key="2">
    <citation type="journal article" date="2015" name="Fish Shellfish Immunol.">
        <title>Early steps in the European eel (Anguilla anguilla)-Vibrio vulnificus interaction in the gills: Role of the RtxA13 toxin.</title>
        <authorList>
            <person name="Callol A."/>
            <person name="Pajuelo D."/>
            <person name="Ebbesson L."/>
            <person name="Teles M."/>
            <person name="MacKenzie S."/>
            <person name="Amaro C."/>
        </authorList>
    </citation>
    <scope>NUCLEOTIDE SEQUENCE</scope>
</reference>
<evidence type="ECO:0000313" key="1">
    <source>
        <dbReference type="EMBL" id="JAH39804.1"/>
    </source>
</evidence>
<name>A0A0E9SEM9_ANGAN</name>
<protein>
    <submittedName>
        <fullName evidence="1">Uncharacterized protein</fullName>
    </submittedName>
</protein>
<dbReference type="AlphaFoldDB" id="A0A0E9SEM9"/>
<accession>A0A0E9SEM9</accession>
<organism evidence="1">
    <name type="scientific">Anguilla anguilla</name>
    <name type="common">European freshwater eel</name>
    <name type="synonym">Muraena anguilla</name>
    <dbReference type="NCBI Taxonomy" id="7936"/>
    <lineage>
        <taxon>Eukaryota</taxon>
        <taxon>Metazoa</taxon>
        <taxon>Chordata</taxon>
        <taxon>Craniata</taxon>
        <taxon>Vertebrata</taxon>
        <taxon>Euteleostomi</taxon>
        <taxon>Actinopterygii</taxon>
        <taxon>Neopterygii</taxon>
        <taxon>Teleostei</taxon>
        <taxon>Anguilliformes</taxon>
        <taxon>Anguillidae</taxon>
        <taxon>Anguilla</taxon>
    </lineage>
</organism>
<dbReference type="EMBL" id="GBXM01068773">
    <property type="protein sequence ID" value="JAH39804.1"/>
    <property type="molecule type" value="Transcribed_RNA"/>
</dbReference>
<proteinExistence type="predicted"/>
<sequence length="23" mass="2782">MRVRRVMFPSETNLWKSLFGILT</sequence>